<keyword evidence="3" id="KW-0282">Flagellum</keyword>
<name>A0A318TMT9_9BACL</name>
<dbReference type="InterPro" id="IPR009875">
    <property type="entry name" value="PilZ_domain"/>
</dbReference>
<sequence>MQLKIGTALTLEPTYTDRVEKFRCKIVEQENNIIYIDYPVNTLTNKTAFLVDGAQFRATFVSEDKVSYAFNTEVLGRKLGNIPTILLSCPPIEDFVKIQRREFVRVNTSVDIALDYNNKFYQFVTEDISAGGLAIHFNKEFPFNEGESVNLTIVLPFMNGEIRYVKTAGSIIRIIEKNRISIASLQFTDTEDIDKQYIVRFCFERQLLNRRKLEANTTN</sequence>
<dbReference type="EMBL" id="QJTJ01000015">
    <property type="protein sequence ID" value="PYF05813.1"/>
    <property type="molecule type" value="Genomic_DNA"/>
</dbReference>
<dbReference type="Proteomes" id="UP000247416">
    <property type="component" value="Unassembled WGS sequence"/>
</dbReference>
<dbReference type="InterPro" id="IPR009926">
    <property type="entry name" value="T3SS_YcgR_PilZN"/>
</dbReference>
<feature type="domain" description="Type III secretion system flagellar brake protein YcgR PilZN" evidence="2">
    <location>
        <begin position="4"/>
        <end position="90"/>
    </location>
</feature>
<reference evidence="3 4" key="1">
    <citation type="submission" date="2018-06" db="EMBL/GenBank/DDBJ databases">
        <title>Genomic Encyclopedia of Archaeal and Bacterial Type Strains, Phase II (KMG-II): from individual species to whole genera.</title>
        <authorList>
            <person name="Goeker M."/>
        </authorList>
    </citation>
    <scope>NUCLEOTIDE SEQUENCE [LARGE SCALE GENOMIC DNA]</scope>
    <source>
        <strain evidence="3 4">KACC 16626</strain>
    </source>
</reference>
<dbReference type="AlphaFoldDB" id="A0A318TMT9"/>
<protein>
    <submittedName>
        <fullName evidence="3">C-di-GMP-binding flagellar brake protein YcgR</fullName>
    </submittedName>
</protein>
<dbReference type="Gene3D" id="2.40.10.220">
    <property type="entry name" value="predicted glycosyltransferase like domains"/>
    <property type="match status" value="1"/>
</dbReference>
<accession>A0A318TMT9</accession>
<evidence type="ECO:0000313" key="3">
    <source>
        <dbReference type="EMBL" id="PYF05813.1"/>
    </source>
</evidence>
<keyword evidence="3" id="KW-0966">Cell projection</keyword>
<gene>
    <name evidence="3" type="ORF">BJ095_11583</name>
</gene>
<dbReference type="GO" id="GO:0035438">
    <property type="term" value="F:cyclic-di-GMP binding"/>
    <property type="evidence" value="ECO:0007669"/>
    <property type="project" value="InterPro"/>
</dbReference>
<feature type="domain" description="PilZ" evidence="1">
    <location>
        <begin position="99"/>
        <end position="204"/>
    </location>
</feature>
<dbReference type="Pfam" id="PF12945">
    <property type="entry name" value="PilZNR"/>
    <property type="match status" value="1"/>
</dbReference>
<organism evidence="3 4">
    <name type="scientific">Ureibacillus chungkukjangi</name>
    <dbReference type="NCBI Taxonomy" id="1202712"/>
    <lineage>
        <taxon>Bacteria</taxon>
        <taxon>Bacillati</taxon>
        <taxon>Bacillota</taxon>
        <taxon>Bacilli</taxon>
        <taxon>Bacillales</taxon>
        <taxon>Caryophanaceae</taxon>
        <taxon>Ureibacillus</taxon>
    </lineage>
</organism>
<dbReference type="RefSeq" id="WP_107935379.1">
    <property type="nucleotide sequence ID" value="NZ_PYWJ01000017.1"/>
</dbReference>
<proteinExistence type="predicted"/>
<evidence type="ECO:0000259" key="2">
    <source>
        <dbReference type="Pfam" id="PF12945"/>
    </source>
</evidence>
<keyword evidence="3" id="KW-0969">Cilium</keyword>
<evidence type="ECO:0000259" key="1">
    <source>
        <dbReference type="Pfam" id="PF07238"/>
    </source>
</evidence>
<dbReference type="SUPFAM" id="SSF141371">
    <property type="entry name" value="PilZ domain-like"/>
    <property type="match status" value="1"/>
</dbReference>
<evidence type="ECO:0000313" key="4">
    <source>
        <dbReference type="Proteomes" id="UP000247416"/>
    </source>
</evidence>
<dbReference type="Pfam" id="PF07238">
    <property type="entry name" value="PilZ"/>
    <property type="match status" value="1"/>
</dbReference>
<keyword evidence="4" id="KW-1185">Reference proteome</keyword>
<comment type="caution">
    <text evidence="3">The sequence shown here is derived from an EMBL/GenBank/DDBJ whole genome shotgun (WGS) entry which is preliminary data.</text>
</comment>
<dbReference type="OrthoDB" id="1951449at2"/>